<dbReference type="PANTHER" id="PTHR33434">
    <property type="entry name" value="DEGV DOMAIN-CONTAINING PROTEIN DR_1986-RELATED"/>
    <property type="match status" value="1"/>
</dbReference>
<protein>
    <recommendedName>
        <fullName evidence="4">DegV family protein</fullName>
    </recommendedName>
</protein>
<dbReference type="OrthoDB" id="1638652at2"/>
<comment type="caution">
    <text evidence="2">The sequence shown here is derived from an EMBL/GenBank/DDBJ whole genome shotgun (WGS) entry which is preliminary data.</text>
</comment>
<dbReference type="InterPro" id="IPR043168">
    <property type="entry name" value="DegV_C"/>
</dbReference>
<organism evidence="2 3">
    <name type="scientific">Halolactibacillus alkaliphilus</name>
    <dbReference type="NCBI Taxonomy" id="442899"/>
    <lineage>
        <taxon>Bacteria</taxon>
        <taxon>Bacillati</taxon>
        <taxon>Bacillota</taxon>
        <taxon>Bacilli</taxon>
        <taxon>Bacillales</taxon>
        <taxon>Bacillaceae</taxon>
        <taxon>Halolactibacillus</taxon>
    </lineage>
</organism>
<dbReference type="Gene3D" id="3.30.1180.10">
    <property type="match status" value="1"/>
</dbReference>
<dbReference type="PROSITE" id="PS51482">
    <property type="entry name" value="DEGV"/>
    <property type="match status" value="1"/>
</dbReference>
<accession>A0A511X1Y9</accession>
<sequence length="284" mass="31781">MEKIAWVTDSTCGLPEAYIKENNLHVMPMIVNINNISYREDIEISKEEVYELLKQFGEGAKTSQPAYGEFVELYEQLASEGSYDKVIAIHASSALTGTYQSSVSASQMVDLDVEVIDSKVGSFALGQMIRKGVAMAQEGKASETIVETIRHYTDHLEMYLLPQSLEQMRKSGRVSTAQSVFANLLSINIVLRFENGKIIIDDKIRSKKKAVRYLFQAIEQAYKTGELKELGIMHAGAKEKAEAWKKELLEMYENLKIQVEPLVPVAGVHAGHGTMAISWLKENK</sequence>
<evidence type="ECO:0000313" key="2">
    <source>
        <dbReference type="EMBL" id="GEN56968.1"/>
    </source>
</evidence>
<keyword evidence="1" id="KW-0446">Lipid-binding</keyword>
<gene>
    <name evidence="2" type="ORF">HAL01_14320</name>
</gene>
<dbReference type="Proteomes" id="UP000321400">
    <property type="component" value="Unassembled WGS sequence"/>
</dbReference>
<dbReference type="Pfam" id="PF02645">
    <property type="entry name" value="DegV"/>
    <property type="match status" value="1"/>
</dbReference>
<evidence type="ECO:0000313" key="3">
    <source>
        <dbReference type="Proteomes" id="UP000321400"/>
    </source>
</evidence>
<evidence type="ECO:0000256" key="1">
    <source>
        <dbReference type="ARBA" id="ARBA00023121"/>
    </source>
</evidence>
<dbReference type="SUPFAM" id="SSF82549">
    <property type="entry name" value="DAK1/DegV-like"/>
    <property type="match status" value="1"/>
</dbReference>
<name>A0A511X1Y9_9BACI</name>
<dbReference type="Gene3D" id="3.40.50.10170">
    <property type="match status" value="1"/>
</dbReference>
<dbReference type="STRING" id="442899.SAMN05720591_11578"/>
<dbReference type="AlphaFoldDB" id="A0A511X1Y9"/>
<dbReference type="GO" id="GO:0008289">
    <property type="term" value="F:lipid binding"/>
    <property type="evidence" value="ECO:0007669"/>
    <property type="project" value="UniProtKB-KW"/>
</dbReference>
<dbReference type="EMBL" id="BJYE01000015">
    <property type="protein sequence ID" value="GEN56968.1"/>
    <property type="molecule type" value="Genomic_DNA"/>
</dbReference>
<dbReference type="PANTHER" id="PTHR33434:SF2">
    <property type="entry name" value="FATTY ACID-BINDING PROTEIN TM_1468"/>
    <property type="match status" value="1"/>
</dbReference>
<dbReference type="RefSeq" id="WP_089801889.1">
    <property type="nucleotide sequence ID" value="NZ_BJYE01000015.1"/>
</dbReference>
<dbReference type="InterPro" id="IPR050270">
    <property type="entry name" value="DegV_domain_contain"/>
</dbReference>
<dbReference type="InterPro" id="IPR003797">
    <property type="entry name" value="DegV"/>
</dbReference>
<proteinExistence type="predicted"/>
<reference evidence="2 3" key="1">
    <citation type="submission" date="2019-07" db="EMBL/GenBank/DDBJ databases">
        <title>Whole genome shotgun sequence of Halolactibacillus alkaliphilus NBRC 103919.</title>
        <authorList>
            <person name="Hosoyama A."/>
            <person name="Uohara A."/>
            <person name="Ohji S."/>
            <person name="Ichikawa N."/>
        </authorList>
    </citation>
    <scope>NUCLEOTIDE SEQUENCE [LARGE SCALE GENOMIC DNA]</scope>
    <source>
        <strain evidence="2 3">NBRC 103919</strain>
    </source>
</reference>
<evidence type="ECO:0008006" key="4">
    <source>
        <dbReference type="Google" id="ProtNLM"/>
    </source>
</evidence>
<dbReference type="NCBIfam" id="TIGR00762">
    <property type="entry name" value="DegV"/>
    <property type="match status" value="1"/>
</dbReference>
<keyword evidence="3" id="KW-1185">Reference proteome</keyword>